<comment type="function">
    <text evidence="1">Core subunit of the mitochondrial membrane respiratory chain NADH dehydrogenase (Complex I) that is believed to belong to the minimal assembly required for catalysis. Complex I functions in the transfer of electrons from NADH to the respiratory chain. The immediate electron acceptor for the enzyme is believed to be ubiquinone.</text>
</comment>
<keyword evidence="6" id="KW-0679">Respiratory chain</keyword>
<dbReference type="EC" id="7.1.1.2" evidence="3 17"/>
<feature type="transmembrane region" description="Helical" evidence="17">
    <location>
        <begin position="414"/>
        <end position="433"/>
    </location>
</feature>
<keyword evidence="13 17" id="KW-0830">Ubiquinone</keyword>
<evidence type="ECO:0000256" key="13">
    <source>
        <dbReference type="ARBA" id="ARBA00023075"/>
    </source>
</evidence>
<evidence type="ECO:0000259" key="18">
    <source>
        <dbReference type="Pfam" id="PF00361"/>
    </source>
</evidence>
<evidence type="ECO:0000259" key="19">
    <source>
        <dbReference type="Pfam" id="PF00662"/>
    </source>
</evidence>
<evidence type="ECO:0000256" key="4">
    <source>
        <dbReference type="ARBA" id="ARBA00021096"/>
    </source>
</evidence>
<dbReference type="PANTHER" id="PTHR42829:SF2">
    <property type="entry name" value="NADH-UBIQUINONE OXIDOREDUCTASE CHAIN 5"/>
    <property type="match status" value="1"/>
</dbReference>
<evidence type="ECO:0000256" key="5">
    <source>
        <dbReference type="ARBA" id="ARBA00022448"/>
    </source>
</evidence>
<protein>
    <recommendedName>
        <fullName evidence="4 17">NADH-ubiquinone oxidoreductase chain 5</fullName>
        <ecNumber evidence="3 17">7.1.1.2</ecNumber>
    </recommendedName>
</protein>
<evidence type="ECO:0000256" key="12">
    <source>
        <dbReference type="ARBA" id="ARBA00023027"/>
    </source>
</evidence>
<reference evidence="21" key="1">
    <citation type="submission" date="2013-07" db="EMBL/GenBank/DDBJ databases">
        <title>The comparative mitochondrial genomes from Braconidae subfamilies and the phylogeny of the Hymenoptera.</title>
        <authorList>
            <person name="Li Q."/>
            <person name="Wei S.J."/>
            <person name="Chen X.X."/>
        </authorList>
    </citation>
    <scope>NUCLEOTIDE SEQUENCE</scope>
</reference>
<feature type="transmembrane region" description="Helical" evidence="17">
    <location>
        <begin position="7"/>
        <end position="26"/>
    </location>
</feature>
<dbReference type="PRINTS" id="PR01434">
    <property type="entry name" value="NADHDHGNASE5"/>
</dbReference>
<feature type="transmembrane region" description="Helical" evidence="17">
    <location>
        <begin position="368"/>
        <end position="393"/>
    </location>
</feature>
<evidence type="ECO:0000256" key="7">
    <source>
        <dbReference type="ARBA" id="ARBA00022692"/>
    </source>
</evidence>
<sequence length="557" mass="66286">MYLMISMNFLIFSFMFLMFSILIFINKKILLINWLIYNYNSLNINFLIYIDWMSLMFISTVLVISSMVILYSMEYMELDKFKKRFLFLIISFISSMILMIISPNLISIILGWDGLGFSSFCLIIYYQNYNSYNSGMTTILMNRMGDICLILSISLMMSQENWNLPFLNKKLNILILILLTLTTMTKSAQIPFSSWLTKAMAAPTPISSLVHSSTLVTAGIYLMIRFYNIIPNYFFKFFIYIACFTMIYSSISANFEFDLKKIIALSTLSQLSIMFMTICLNQPLISFFHLISHAMFKSLLFLCSGIIIHNNNNNQDIRFISMNNYFSPYISMIFYLASLSLSGIPFLSGFYSKDLIIELFNMKFYNMIMFYIMFISMMLTMAYSARLIFYLMIKQLKMSLFTKNLTLSKMNFSIMLLILLTIFLGSNFNWLFLNNLNLIILNKKIKLMMFKLFIFSIIISILLINLYKKFLNQWYFLMKFFNLMFFLPNLMKKNKINMYMMNQKFFKMIDQGWIEYLMIKKKIILFNNLFFKFNNLNLNMFMIMFLIYCSMFMHFFF</sequence>
<keyword evidence="5 17" id="KW-0813">Transport</keyword>
<feature type="domain" description="NADH dehydrogenase subunit 5 C-terminal" evidence="20">
    <location>
        <begin position="383"/>
        <end position="554"/>
    </location>
</feature>
<evidence type="ECO:0000256" key="15">
    <source>
        <dbReference type="ARBA" id="ARBA00023136"/>
    </source>
</evidence>
<proteinExistence type="inferred from homology"/>
<feature type="domain" description="NADH:quinone oxidoreductase/Mrp antiporter transmembrane" evidence="18">
    <location>
        <begin position="102"/>
        <end position="371"/>
    </location>
</feature>
<dbReference type="Pfam" id="PF00361">
    <property type="entry name" value="Proton_antipo_M"/>
    <property type="match status" value="1"/>
</dbReference>
<feature type="transmembrane region" description="Helical" evidence="17">
    <location>
        <begin position="108"/>
        <end position="128"/>
    </location>
</feature>
<dbReference type="GO" id="GO:0008137">
    <property type="term" value="F:NADH dehydrogenase (ubiquinone) activity"/>
    <property type="evidence" value="ECO:0007669"/>
    <property type="project" value="UniProtKB-EC"/>
</dbReference>
<comment type="subcellular location">
    <subcellularLocation>
        <location evidence="2">Mitochondrion inner membrane</location>
        <topology evidence="2">Multi-pass membrane protein</topology>
    </subcellularLocation>
</comment>
<evidence type="ECO:0000256" key="8">
    <source>
        <dbReference type="ARBA" id="ARBA00022792"/>
    </source>
</evidence>
<dbReference type="InterPro" id="IPR001750">
    <property type="entry name" value="ND/Mrp_TM"/>
</dbReference>
<keyword evidence="14 17" id="KW-0496">Mitochondrion</keyword>
<evidence type="ECO:0000256" key="3">
    <source>
        <dbReference type="ARBA" id="ARBA00012944"/>
    </source>
</evidence>
<feature type="transmembrane region" description="Helical" evidence="17">
    <location>
        <begin position="536"/>
        <end position="556"/>
    </location>
</feature>
<dbReference type="InterPro" id="IPR003945">
    <property type="entry name" value="NU5C-like"/>
</dbReference>
<dbReference type="InterPro" id="IPR001516">
    <property type="entry name" value="Proton_antipo_N"/>
</dbReference>
<feature type="transmembrane region" description="Helical" evidence="17">
    <location>
        <begin position="85"/>
        <end position="102"/>
    </location>
</feature>
<evidence type="ECO:0000256" key="16">
    <source>
        <dbReference type="ARBA" id="ARBA00049551"/>
    </source>
</evidence>
<keyword evidence="9" id="KW-1278">Translocase</keyword>
<accession>A0A0A6ZKP6</accession>
<feature type="transmembrane region" description="Helical" evidence="17">
    <location>
        <begin position="263"/>
        <end position="284"/>
    </location>
</feature>
<comment type="catalytic activity">
    <reaction evidence="16 17">
        <text>a ubiquinone + NADH + 5 H(+)(in) = a ubiquinol + NAD(+) + 4 H(+)(out)</text>
        <dbReference type="Rhea" id="RHEA:29091"/>
        <dbReference type="Rhea" id="RHEA-COMP:9565"/>
        <dbReference type="Rhea" id="RHEA-COMP:9566"/>
        <dbReference type="ChEBI" id="CHEBI:15378"/>
        <dbReference type="ChEBI" id="CHEBI:16389"/>
        <dbReference type="ChEBI" id="CHEBI:17976"/>
        <dbReference type="ChEBI" id="CHEBI:57540"/>
        <dbReference type="ChEBI" id="CHEBI:57945"/>
        <dbReference type="EC" id="7.1.1.2"/>
    </reaction>
</comment>
<evidence type="ECO:0000256" key="1">
    <source>
        <dbReference type="ARBA" id="ARBA00003257"/>
    </source>
</evidence>
<feature type="transmembrane region" description="Helical" evidence="17">
    <location>
        <begin position="171"/>
        <end position="188"/>
    </location>
</feature>
<comment type="function">
    <text evidence="17">Core subunit of the mitochondrial membrane respiratory chain NADH dehydrogenase (Complex I) which catalyzes electron transfer from NADH through the respiratory chain, using ubiquinone as an electron acceptor. Essential for the catalytic activity and assembly of complex I.</text>
</comment>
<keyword evidence="12 17" id="KW-0520">NAD</keyword>
<evidence type="ECO:0000256" key="17">
    <source>
        <dbReference type="RuleBase" id="RU003404"/>
    </source>
</evidence>
<feature type="transmembrane region" description="Helical" evidence="17">
    <location>
        <begin position="140"/>
        <end position="159"/>
    </location>
</feature>
<gene>
    <name evidence="21" type="primary">ND5</name>
</gene>
<keyword evidence="10" id="KW-0249">Electron transport</keyword>
<keyword evidence="11 17" id="KW-1133">Transmembrane helix</keyword>
<dbReference type="AlphaFoldDB" id="A0A0A6ZKP6"/>
<dbReference type="PANTHER" id="PTHR42829">
    <property type="entry name" value="NADH-UBIQUINONE OXIDOREDUCTASE CHAIN 5"/>
    <property type="match status" value="1"/>
</dbReference>
<geneLocation type="mitochondrion" evidence="21"/>
<dbReference type="GO" id="GO:0042773">
    <property type="term" value="P:ATP synthesis coupled electron transport"/>
    <property type="evidence" value="ECO:0007669"/>
    <property type="project" value="InterPro"/>
</dbReference>
<evidence type="ECO:0000256" key="9">
    <source>
        <dbReference type="ARBA" id="ARBA00022967"/>
    </source>
</evidence>
<evidence type="ECO:0000259" key="20">
    <source>
        <dbReference type="Pfam" id="PF06455"/>
    </source>
</evidence>
<dbReference type="GO" id="GO:0003954">
    <property type="term" value="F:NADH dehydrogenase activity"/>
    <property type="evidence" value="ECO:0007669"/>
    <property type="project" value="TreeGrafter"/>
</dbReference>
<evidence type="ECO:0000256" key="10">
    <source>
        <dbReference type="ARBA" id="ARBA00022982"/>
    </source>
</evidence>
<dbReference type="EMBL" id="KF385870">
    <property type="protein sequence ID" value="AHA52494.1"/>
    <property type="molecule type" value="Genomic_DNA"/>
</dbReference>
<comment type="similarity">
    <text evidence="17">Belongs to the complex I subunit 5 family.</text>
</comment>
<keyword evidence="7 17" id="KW-0812">Transmembrane</keyword>
<keyword evidence="8" id="KW-0999">Mitochondrion inner membrane</keyword>
<keyword evidence="15 17" id="KW-0472">Membrane</keyword>
<evidence type="ECO:0000256" key="14">
    <source>
        <dbReference type="ARBA" id="ARBA00023128"/>
    </source>
</evidence>
<organism evidence="21">
    <name type="scientific">Cardiochiles fuscipennis</name>
    <dbReference type="NCBI Taxonomy" id="69312"/>
    <lineage>
        <taxon>Eukaryota</taxon>
        <taxon>Metazoa</taxon>
        <taxon>Ecdysozoa</taxon>
        <taxon>Arthropoda</taxon>
        <taxon>Hexapoda</taxon>
        <taxon>Insecta</taxon>
        <taxon>Pterygota</taxon>
        <taxon>Neoptera</taxon>
        <taxon>Endopterygota</taxon>
        <taxon>Hymenoptera</taxon>
        <taxon>Apocrita</taxon>
        <taxon>Ichneumonoidea</taxon>
        <taxon>Braconidae</taxon>
        <taxon>Cardiochilinae</taxon>
        <taxon>Cardiochiles</taxon>
    </lineage>
</organism>
<feature type="transmembrane region" description="Helical" evidence="17">
    <location>
        <begin position="233"/>
        <end position="251"/>
    </location>
</feature>
<feature type="transmembrane region" description="Helical" evidence="17">
    <location>
        <begin position="474"/>
        <end position="491"/>
    </location>
</feature>
<feature type="transmembrane region" description="Helical" evidence="17">
    <location>
        <begin position="290"/>
        <end position="308"/>
    </location>
</feature>
<evidence type="ECO:0000256" key="11">
    <source>
        <dbReference type="ARBA" id="ARBA00022989"/>
    </source>
</evidence>
<feature type="transmembrane region" description="Helical" evidence="17">
    <location>
        <begin position="445"/>
        <end position="467"/>
    </location>
</feature>
<dbReference type="Pfam" id="PF06455">
    <property type="entry name" value="NADH5_C"/>
    <property type="match status" value="1"/>
</dbReference>
<feature type="domain" description="NADH-Ubiquinone oxidoreductase (complex I) chain 5 N-terminal" evidence="19">
    <location>
        <begin position="39"/>
        <end position="85"/>
    </location>
</feature>
<evidence type="ECO:0000313" key="21">
    <source>
        <dbReference type="EMBL" id="AHA52494.1"/>
    </source>
</evidence>
<dbReference type="GO" id="GO:0015990">
    <property type="term" value="P:electron transport coupled proton transport"/>
    <property type="evidence" value="ECO:0007669"/>
    <property type="project" value="TreeGrafter"/>
</dbReference>
<feature type="transmembrane region" description="Helical" evidence="17">
    <location>
        <begin position="46"/>
        <end position="73"/>
    </location>
</feature>
<feature type="transmembrane region" description="Helical" evidence="17">
    <location>
        <begin position="209"/>
        <end position="227"/>
    </location>
</feature>
<name>A0A0A6ZKP6_9HYME</name>
<dbReference type="Pfam" id="PF00662">
    <property type="entry name" value="Proton_antipo_N"/>
    <property type="match status" value="1"/>
</dbReference>
<feature type="transmembrane region" description="Helical" evidence="17">
    <location>
        <begin position="329"/>
        <end position="348"/>
    </location>
</feature>
<dbReference type="GO" id="GO:0005743">
    <property type="term" value="C:mitochondrial inner membrane"/>
    <property type="evidence" value="ECO:0007669"/>
    <property type="project" value="UniProtKB-SubCell"/>
</dbReference>
<evidence type="ECO:0000256" key="2">
    <source>
        <dbReference type="ARBA" id="ARBA00004448"/>
    </source>
</evidence>
<evidence type="ECO:0000256" key="6">
    <source>
        <dbReference type="ARBA" id="ARBA00022660"/>
    </source>
</evidence>
<dbReference type="InterPro" id="IPR010934">
    <property type="entry name" value="NADH_DH_su5_C"/>
</dbReference>